<reference evidence="2 3" key="1">
    <citation type="submission" date="2014-05" db="EMBL/GenBank/DDBJ databases">
        <title>Draft Genome Sequence of Nitratireductor basaltis Strain UMTGB225, A Marine Bacterium Isolated from Green Barrel Tunicate.</title>
        <authorList>
            <person name="Gan H.Y."/>
        </authorList>
    </citation>
    <scope>NUCLEOTIDE SEQUENCE [LARGE SCALE GENOMIC DNA]</scope>
    <source>
        <strain evidence="2 3">UMTGB225</strain>
    </source>
</reference>
<evidence type="ECO:0000313" key="3">
    <source>
        <dbReference type="Proteomes" id="UP000053675"/>
    </source>
</evidence>
<name>A0A084U7Q9_9HYPH</name>
<evidence type="ECO:0000256" key="1">
    <source>
        <dbReference type="SAM" id="SignalP"/>
    </source>
</evidence>
<protein>
    <submittedName>
        <fullName evidence="2">Uncharacterized protein</fullName>
    </submittedName>
</protein>
<dbReference type="OrthoDB" id="8481152at2"/>
<dbReference type="PATRIC" id="fig|472175.3.peg.8"/>
<gene>
    <name evidence="2" type="ORF">EL18_00009</name>
</gene>
<comment type="caution">
    <text evidence="2">The sequence shown here is derived from an EMBL/GenBank/DDBJ whole genome shotgun (WGS) entry which is preliminary data.</text>
</comment>
<dbReference type="Proteomes" id="UP000053675">
    <property type="component" value="Unassembled WGS sequence"/>
</dbReference>
<feature type="chain" id="PRO_5001783029" evidence="1">
    <location>
        <begin position="27"/>
        <end position="173"/>
    </location>
</feature>
<dbReference type="STRING" id="472175.EL18_00009"/>
<evidence type="ECO:0000313" key="2">
    <source>
        <dbReference type="EMBL" id="KFB08995.1"/>
    </source>
</evidence>
<keyword evidence="3" id="KW-1185">Reference proteome</keyword>
<accession>A0A084U7Q9</accession>
<dbReference type="RefSeq" id="WP_036478489.1">
    <property type="nucleotide sequence ID" value="NZ_JMQM01000001.1"/>
</dbReference>
<feature type="signal peptide" evidence="1">
    <location>
        <begin position="1"/>
        <end position="26"/>
    </location>
</feature>
<organism evidence="2 3">
    <name type="scientific">Nitratireductor basaltis</name>
    <dbReference type="NCBI Taxonomy" id="472175"/>
    <lineage>
        <taxon>Bacteria</taxon>
        <taxon>Pseudomonadati</taxon>
        <taxon>Pseudomonadota</taxon>
        <taxon>Alphaproteobacteria</taxon>
        <taxon>Hyphomicrobiales</taxon>
        <taxon>Phyllobacteriaceae</taxon>
        <taxon>Nitratireductor</taxon>
    </lineage>
</organism>
<sequence length="173" mass="18716">MPSSRYLIASSIIGALALAAAAGAFAFNRQDIGKSVPAGELLVVIKAGETDNGICLPEALVSVNKQEQGLYALYGEARYIDTRNDESTRLPLQWVFMGWDDNGMSKSQTTTGINTQTPCTSLKIAYRIKECWYDPSNREPRACPKIHLEGDGFAAIVLDEDQSQSLPQAESGG</sequence>
<dbReference type="EMBL" id="JMQM01000001">
    <property type="protein sequence ID" value="KFB08995.1"/>
    <property type="molecule type" value="Genomic_DNA"/>
</dbReference>
<proteinExistence type="predicted"/>
<keyword evidence="1" id="KW-0732">Signal</keyword>
<dbReference type="AlphaFoldDB" id="A0A084U7Q9"/>